<sequence length="87" mass="9392">MTQNNADGPRSGVTAKLHQLVRQPVDIGLLVVKVRKARSYSQGELADLAGVGRRFLSELEGGKPTAEIGKVLQVLTALGIDVELRER</sequence>
<dbReference type="SMART" id="SM00530">
    <property type="entry name" value="HTH_XRE"/>
    <property type="match status" value="1"/>
</dbReference>
<dbReference type="Pfam" id="PF01381">
    <property type="entry name" value="HTH_3"/>
    <property type="match status" value="1"/>
</dbReference>
<dbReference type="EMBL" id="JBHUNP010000001">
    <property type="protein sequence ID" value="MFD2648762.1"/>
    <property type="molecule type" value="Genomic_DNA"/>
</dbReference>
<dbReference type="Gene3D" id="1.10.260.40">
    <property type="entry name" value="lambda repressor-like DNA-binding domains"/>
    <property type="match status" value="1"/>
</dbReference>
<evidence type="ECO:0000313" key="2">
    <source>
        <dbReference type="EMBL" id="MFD2648762.1"/>
    </source>
</evidence>
<dbReference type="InterPro" id="IPR010982">
    <property type="entry name" value="Lambda_DNA-bd_dom_sf"/>
</dbReference>
<evidence type="ECO:0000313" key="3">
    <source>
        <dbReference type="Proteomes" id="UP001597521"/>
    </source>
</evidence>
<accession>A0ABW5QMH4</accession>
<protein>
    <submittedName>
        <fullName evidence="2">Helix-turn-helix transcriptional regulator</fullName>
    </submittedName>
</protein>
<evidence type="ECO:0000259" key="1">
    <source>
        <dbReference type="PROSITE" id="PS50943"/>
    </source>
</evidence>
<dbReference type="InterPro" id="IPR017507">
    <property type="entry name" value="Tscrpt_reg_HipB-like"/>
</dbReference>
<organism evidence="2 3">
    <name type="scientific">Devosia albogilva</name>
    <dbReference type="NCBI Taxonomy" id="429726"/>
    <lineage>
        <taxon>Bacteria</taxon>
        <taxon>Pseudomonadati</taxon>
        <taxon>Pseudomonadota</taxon>
        <taxon>Alphaproteobacteria</taxon>
        <taxon>Hyphomicrobiales</taxon>
        <taxon>Devosiaceae</taxon>
        <taxon>Devosia</taxon>
    </lineage>
</organism>
<dbReference type="RefSeq" id="WP_386834054.1">
    <property type="nucleotide sequence ID" value="NZ_JBHUNP010000001.1"/>
</dbReference>
<reference evidence="3" key="1">
    <citation type="journal article" date="2019" name="Int. J. Syst. Evol. Microbiol.">
        <title>The Global Catalogue of Microorganisms (GCM) 10K type strain sequencing project: providing services to taxonomists for standard genome sequencing and annotation.</title>
        <authorList>
            <consortium name="The Broad Institute Genomics Platform"/>
            <consortium name="The Broad Institute Genome Sequencing Center for Infectious Disease"/>
            <person name="Wu L."/>
            <person name="Ma J."/>
        </authorList>
    </citation>
    <scope>NUCLEOTIDE SEQUENCE [LARGE SCALE GENOMIC DNA]</scope>
    <source>
        <strain evidence="3">CCM 7427</strain>
    </source>
</reference>
<dbReference type="CDD" id="cd00093">
    <property type="entry name" value="HTH_XRE"/>
    <property type="match status" value="1"/>
</dbReference>
<dbReference type="PROSITE" id="PS50943">
    <property type="entry name" value="HTH_CROC1"/>
    <property type="match status" value="1"/>
</dbReference>
<dbReference type="InterPro" id="IPR001387">
    <property type="entry name" value="Cro/C1-type_HTH"/>
</dbReference>
<dbReference type="SUPFAM" id="SSF47413">
    <property type="entry name" value="lambda repressor-like DNA-binding domains"/>
    <property type="match status" value="1"/>
</dbReference>
<keyword evidence="3" id="KW-1185">Reference proteome</keyword>
<comment type="caution">
    <text evidence="2">The sequence shown here is derived from an EMBL/GenBank/DDBJ whole genome shotgun (WGS) entry which is preliminary data.</text>
</comment>
<dbReference type="NCBIfam" id="TIGR03070">
    <property type="entry name" value="couple_hipB"/>
    <property type="match status" value="1"/>
</dbReference>
<proteinExistence type="predicted"/>
<name>A0ABW5QMH4_9HYPH</name>
<dbReference type="Proteomes" id="UP001597521">
    <property type="component" value="Unassembled WGS sequence"/>
</dbReference>
<gene>
    <name evidence="2" type="ORF">ACFSX5_13255</name>
</gene>
<feature type="domain" description="HTH cro/C1-type" evidence="1">
    <location>
        <begin position="31"/>
        <end position="85"/>
    </location>
</feature>